<feature type="transmembrane region" description="Helical" evidence="1">
    <location>
        <begin position="73"/>
        <end position="94"/>
    </location>
</feature>
<name>A0ABV7YLV4_9ACTN</name>
<keyword evidence="3" id="KW-1185">Reference proteome</keyword>
<keyword evidence="1" id="KW-1133">Transmembrane helix</keyword>
<feature type="transmembrane region" description="Helical" evidence="1">
    <location>
        <begin position="43"/>
        <end position="61"/>
    </location>
</feature>
<feature type="transmembrane region" description="Helical" evidence="1">
    <location>
        <begin position="12"/>
        <end position="31"/>
    </location>
</feature>
<feature type="transmembrane region" description="Helical" evidence="1">
    <location>
        <begin position="100"/>
        <end position="124"/>
    </location>
</feature>
<organism evidence="2 3">
    <name type="scientific">Tenggerimyces flavus</name>
    <dbReference type="NCBI Taxonomy" id="1708749"/>
    <lineage>
        <taxon>Bacteria</taxon>
        <taxon>Bacillati</taxon>
        <taxon>Actinomycetota</taxon>
        <taxon>Actinomycetes</taxon>
        <taxon>Propionibacteriales</taxon>
        <taxon>Nocardioidaceae</taxon>
        <taxon>Tenggerimyces</taxon>
    </lineage>
</organism>
<keyword evidence="1" id="KW-0472">Membrane</keyword>
<gene>
    <name evidence="2" type="ORF">ACFOUW_35370</name>
</gene>
<evidence type="ECO:0000256" key="1">
    <source>
        <dbReference type="SAM" id="Phobius"/>
    </source>
</evidence>
<accession>A0ABV7YLV4</accession>
<feature type="transmembrane region" description="Helical" evidence="1">
    <location>
        <begin position="166"/>
        <end position="192"/>
    </location>
</feature>
<dbReference type="Gene3D" id="1.10.1760.20">
    <property type="match status" value="1"/>
</dbReference>
<evidence type="ECO:0000313" key="2">
    <source>
        <dbReference type="EMBL" id="MFC3766156.1"/>
    </source>
</evidence>
<dbReference type="InterPro" id="IPR017196">
    <property type="entry name" value="ECF_substrate-spec_UCP037395"/>
</dbReference>
<keyword evidence="1" id="KW-0812">Transmembrane</keyword>
<dbReference type="Proteomes" id="UP001595699">
    <property type="component" value="Unassembled WGS sequence"/>
</dbReference>
<protein>
    <submittedName>
        <fullName evidence="2">ECF transporter S component</fullName>
    </submittedName>
</protein>
<dbReference type="PIRSF" id="PIRSF037395">
    <property type="entry name" value="UCP037395_ABCper"/>
    <property type="match status" value="1"/>
</dbReference>
<dbReference type="EMBL" id="JBHRZH010000049">
    <property type="protein sequence ID" value="MFC3766156.1"/>
    <property type="molecule type" value="Genomic_DNA"/>
</dbReference>
<dbReference type="RefSeq" id="WP_205120470.1">
    <property type="nucleotide sequence ID" value="NZ_JAFBCM010000001.1"/>
</dbReference>
<proteinExistence type="predicted"/>
<reference evidence="3" key="1">
    <citation type="journal article" date="2019" name="Int. J. Syst. Evol. Microbiol.">
        <title>The Global Catalogue of Microorganisms (GCM) 10K type strain sequencing project: providing services to taxonomists for standard genome sequencing and annotation.</title>
        <authorList>
            <consortium name="The Broad Institute Genomics Platform"/>
            <consortium name="The Broad Institute Genome Sequencing Center for Infectious Disease"/>
            <person name="Wu L."/>
            <person name="Ma J."/>
        </authorList>
    </citation>
    <scope>NUCLEOTIDE SEQUENCE [LARGE SCALE GENOMIC DNA]</scope>
    <source>
        <strain evidence="3">CGMCC 4.7241</strain>
    </source>
</reference>
<comment type="caution">
    <text evidence="2">The sequence shown here is derived from an EMBL/GenBank/DDBJ whole genome shotgun (WGS) entry which is preliminary data.</text>
</comment>
<evidence type="ECO:0000313" key="3">
    <source>
        <dbReference type="Proteomes" id="UP001595699"/>
    </source>
</evidence>
<sequence length="262" mass="27515">MNVLALRKRSLAALVLASLVGVVAFGWPFFADPASTLSSHSGDAPYLFVVLLPLIVAVVLAELTEGGMDAKSVALLGVLAAVGAALRVLSPATIGFEPAFFLLLLAGRVFGAGFGFALGALIILSSSLVMGGVGPWMPFQMFGLGWVGLMAGLLPPATGWPERWMLAGYAAVTGFAYGALLNLWFWPFASYLAPGLAYEPGASVWTNVVHYGAFYVTTSLAWDTTRAVLNGVLVLLAGRPILAVLRRAARRAAFEAPVRFSP</sequence>
<feature type="transmembrane region" description="Helical" evidence="1">
    <location>
        <begin position="136"/>
        <end position="154"/>
    </location>
</feature>